<gene>
    <name evidence="1" type="ORF">RRG08_053623</name>
</gene>
<name>A0AAE0Y1B9_9GAST</name>
<evidence type="ECO:0000313" key="2">
    <source>
        <dbReference type="Proteomes" id="UP001283361"/>
    </source>
</evidence>
<organism evidence="1 2">
    <name type="scientific">Elysia crispata</name>
    <name type="common">lettuce slug</name>
    <dbReference type="NCBI Taxonomy" id="231223"/>
    <lineage>
        <taxon>Eukaryota</taxon>
        <taxon>Metazoa</taxon>
        <taxon>Spiralia</taxon>
        <taxon>Lophotrochozoa</taxon>
        <taxon>Mollusca</taxon>
        <taxon>Gastropoda</taxon>
        <taxon>Heterobranchia</taxon>
        <taxon>Euthyneura</taxon>
        <taxon>Panpulmonata</taxon>
        <taxon>Sacoglossa</taxon>
        <taxon>Placobranchoidea</taxon>
        <taxon>Plakobranchidae</taxon>
        <taxon>Elysia</taxon>
    </lineage>
</organism>
<accession>A0AAE0Y1B9</accession>
<dbReference type="EMBL" id="JAWDGP010007144">
    <property type="protein sequence ID" value="KAK3729426.1"/>
    <property type="molecule type" value="Genomic_DNA"/>
</dbReference>
<evidence type="ECO:0000313" key="1">
    <source>
        <dbReference type="EMBL" id="KAK3729426.1"/>
    </source>
</evidence>
<protein>
    <submittedName>
        <fullName evidence="1">Uncharacterized protein</fullName>
    </submittedName>
</protein>
<proteinExistence type="predicted"/>
<keyword evidence="2" id="KW-1185">Reference proteome</keyword>
<dbReference type="Proteomes" id="UP001283361">
    <property type="component" value="Unassembled WGS sequence"/>
</dbReference>
<comment type="caution">
    <text evidence="1">The sequence shown here is derived from an EMBL/GenBank/DDBJ whole genome shotgun (WGS) entry which is preliminary data.</text>
</comment>
<dbReference type="AlphaFoldDB" id="A0AAE0Y1B9"/>
<reference evidence="1" key="1">
    <citation type="journal article" date="2023" name="G3 (Bethesda)">
        <title>A reference genome for the long-term kleptoplast-retaining sea slug Elysia crispata morphotype clarki.</title>
        <authorList>
            <person name="Eastman K.E."/>
            <person name="Pendleton A.L."/>
            <person name="Shaikh M.A."/>
            <person name="Suttiyut T."/>
            <person name="Ogas R."/>
            <person name="Tomko P."/>
            <person name="Gavelis G."/>
            <person name="Widhalm J.R."/>
            <person name="Wisecaver J.H."/>
        </authorList>
    </citation>
    <scope>NUCLEOTIDE SEQUENCE</scope>
    <source>
        <strain evidence="1">ECLA1</strain>
    </source>
</reference>
<sequence>MAAYHDHPDVCLASYSMLVGLSLESSTAKILKNLKVCETSQTSGSQVSAVALLLLTPTPPPSSTDVSTGLLLAD</sequence>